<dbReference type="SUPFAM" id="SSF50156">
    <property type="entry name" value="PDZ domain-like"/>
    <property type="match status" value="2"/>
</dbReference>
<keyword evidence="11" id="KW-0378">Hydrolase</keyword>
<evidence type="ECO:0000256" key="5">
    <source>
        <dbReference type="ARBA" id="ARBA00013035"/>
    </source>
</evidence>
<dbReference type="EC" id="3.4.21.107" evidence="5"/>
<feature type="signal peptide" evidence="15">
    <location>
        <begin position="1"/>
        <end position="20"/>
    </location>
</feature>
<evidence type="ECO:0000256" key="2">
    <source>
        <dbReference type="ARBA" id="ARBA00002610"/>
    </source>
</evidence>
<evidence type="ECO:0000259" key="16">
    <source>
        <dbReference type="PROSITE" id="PS50106"/>
    </source>
</evidence>
<dbReference type="InterPro" id="IPR036034">
    <property type="entry name" value="PDZ_sf"/>
</dbReference>
<keyword evidence="8 15" id="KW-0732">Signal</keyword>
<evidence type="ECO:0000256" key="12">
    <source>
        <dbReference type="ARBA" id="ARBA00022825"/>
    </source>
</evidence>
<sequence>MLLRAILCSLCLSLSPLTMASLPDFTGIVEDSSPAVVKVVAEARAPASNSSDQMEQFEELDQLPEALKRFFQNRNPPAPRGGSGSGFIISADGYIVTNHHVVDGADRVIVRLSDRREYDAVVVGTDQRSDLALLRVDAKKLPYVKLGKSGDLKVGQWVLAIGSPFGLDYSVTAGIVSAKGRSLPTERGENYVPFIQTDVAINPGNSGGPLFNLDGEVVGVNSQIFTRSGGSIGLSFAIPSKVVRNIVEQLRENGAVVRGWLGVSIQNVDRTLAESFDLDRPRGALVAQVGEGSPAERAGIQSGDIIVEVDGESIEVSADLPHVIGLISPGSTVSMTLIREGDAETISVEIGALEADQTPRVVASVSEPGVLKALGMSVRDLDRESEAEGELRGGVVVMEVAINSAAYEAGVREGDVITRFGRKAISRLADMEVALDGIESGDSVSLRLIRQGAPLFIGIKVPEND</sequence>
<evidence type="ECO:0000256" key="7">
    <source>
        <dbReference type="ARBA" id="ARBA00022670"/>
    </source>
</evidence>
<evidence type="ECO:0000313" key="18">
    <source>
        <dbReference type="Proteomes" id="UP001317963"/>
    </source>
</evidence>
<evidence type="ECO:0000256" key="4">
    <source>
        <dbReference type="ARBA" id="ARBA00010541"/>
    </source>
</evidence>
<evidence type="ECO:0000256" key="13">
    <source>
        <dbReference type="ARBA" id="ARBA00023016"/>
    </source>
</evidence>
<dbReference type="CDD" id="cd10839">
    <property type="entry name" value="cpPDZ1_DegP-like"/>
    <property type="match status" value="1"/>
</dbReference>
<evidence type="ECO:0000256" key="10">
    <source>
        <dbReference type="ARBA" id="ARBA00022764"/>
    </source>
</evidence>
<keyword evidence="7" id="KW-0645">Protease</keyword>
<comment type="function">
    <text evidence="2">Might be efficient in the degradation of transiently denatured and unfolded proteins which accumulate in the periplasm following stress conditions.</text>
</comment>
<gene>
    <name evidence="17" type="ORF">E0F26_08130</name>
</gene>
<dbReference type="Pfam" id="PF13365">
    <property type="entry name" value="Trypsin_2"/>
    <property type="match status" value="1"/>
</dbReference>
<keyword evidence="12" id="KW-0720">Serine protease</keyword>
<dbReference type="InterPro" id="IPR001940">
    <property type="entry name" value="Peptidase_S1C"/>
</dbReference>
<feature type="domain" description="PDZ" evidence="16">
    <location>
        <begin position="360"/>
        <end position="452"/>
    </location>
</feature>
<keyword evidence="9" id="KW-0677">Repeat</keyword>
<accession>A0ABY6Q719</accession>
<dbReference type="SUPFAM" id="SSF50494">
    <property type="entry name" value="Trypsin-like serine proteases"/>
    <property type="match status" value="1"/>
</dbReference>
<feature type="chain" id="PRO_5045543741" description="Probable periplasmic serine endoprotease DegP-like" evidence="15">
    <location>
        <begin position="21"/>
        <end position="465"/>
    </location>
</feature>
<dbReference type="InterPro" id="IPR011782">
    <property type="entry name" value="Pept_S1C_Do"/>
</dbReference>
<dbReference type="PRINTS" id="PR00834">
    <property type="entry name" value="PROTEASES2C"/>
</dbReference>
<dbReference type="Gene3D" id="2.40.10.120">
    <property type="match status" value="1"/>
</dbReference>
<organism evidence="17 18">
    <name type="scientific">Candidatus Paraluminiphilus aquimaris</name>
    <dbReference type="NCBI Taxonomy" id="2518994"/>
    <lineage>
        <taxon>Bacteria</taxon>
        <taxon>Pseudomonadati</taxon>
        <taxon>Pseudomonadota</taxon>
        <taxon>Gammaproteobacteria</taxon>
        <taxon>Cellvibrionales</taxon>
        <taxon>Halieaceae</taxon>
        <taxon>Candidatus Paraluminiphilus</taxon>
    </lineage>
</organism>
<keyword evidence="18" id="KW-1185">Reference proteome</keyword>
<comment type="subcellular location">
    <subcellularLocation>
        <location evidence="3">Periplasm</location>
    </subcellularLocation>
</comment>
<evidence type="ECO:0000256" key="6">
    <source>
        <dbReference type="ARBA" id="ARBA00013958"/>
    </source>
</evidence>
<evidence type="ECO:0000256" key="3">
    <source>
        <dbReference type="ARBA" id="ARBA00004418"/>
    </source>
</evidence>
<evidence type="ECO:0000256" key="8">
    <source>
        <dbReference type="ARBA" id="ARBA00022729"/>
    </source>
</evidence>
<dbReference type="Pfam" id="PF13180">
    <property type="entry name" value="PDZ_2"/>
    <property type="match status" value="2"/>
</dbReference>
<dbReference type="Proteomes" id="UP001317963">
    <property type="component" value="Chromosome"/>
</dbReference>
<comment type="similarity">
    <text evidence="4">Belongs to the peptidase S1C family.</text>
</comment>
<dbReference type="Gene3D" id="2.30.42.10">
    <property type="match status" value="2"/>
</dbReference>
<dbReference type="SMART" id="SM00228">
    <property type="entry name" value="PDZ"/>
    <property type="match status" value="2"/>
</dbReference>
<evidence type="ECO:0000313" key="17">
    <source>
        <dbReference type="EMBL" id="UZP74708.1"/>
    </source>
</evidence>
<dbReference type="InterPro" id="IPR009003">
    <property type="entry name" value="Peptidase_S1_PA"/>
</dbReference>
<dbReference type="PANTHER" id="PTHR22939">
    <property type="entry name" value="SERINE PROTEASE FAMILY S1C HTRA-RELATED"/>
    <property type="match status" value="1"/>
</dbReference>
<dbReference type="PANTHER" id="PTHR22939:SF130">
    <property type="entry name" value="PERIPLASMIC SERINE ENDOPROTEASE DEGP-LIKE-RELATED"/>
    <property type="match status" value="1"/>
</dbReference>
<protein>
    <recommendedName>
        <fullName evidence="6">Probable periplasmic serine endoprotease DegP-like</fullName>
        <ecNumber evidence="5">3.4.21.107</ecNumber>
    </recommendedName>
    <alternativeName>
        <fullName evidence="14">Protease Do</fullName>
    </alternativeName>
</protein>
<proteinExistence type="inferred from homology"/>
<feature type="domain" description="PDZ" evidence="16">
    <location>
        <begin position="246"/>
        <end position="341"/>
    </location>
</feature>
<evidence type="ECO:0000256" key="11">
    <source>
        <dbReference type="ARBA" id="ARBA00022801"/>
    </source>
</evidence>
<evidence type="ECO:0000256" key="14">
    <source>
        <dbReference type="ARBA" id="ARBA00032850"/>
    </source>
</evidence>
<dbReference type="PROSITE" id="PS50106">
    <property type="entry name" value="PDZ"/>
    <property type="match status" value="2"/>
</dbReference>
<keyword evidence="13" id="KW-0346">Stress response</keyword>
<dbReference type="InterPro" id="IPR001478">
    <property type="entry name" value="PDZ"/>
</dbReference>
<evidence type="ECO:0000256" key="1">
    <source>
        <dbReference type="ARBA" id="ARBA00001772"/>
    </source>
</evidence>
<reference evidence="17 18" key="1">
    <citation type="submission" date="2019-02" db="EMBL/GenBank/DDBJ databases">
        <title>Halieaceae_genomes.</title>
        <authorList>
            <person name="Li S.-H."/>
        </authorList>
    </citation>
    <scope>NUCLEOTIDE SEQUENCE [LARGE SCALE GENOMIC DNA]</scope>
    <source>
        <strain evidence="17 18">JH123</strain>
    </source>
</reference>
<evidence type="ECO:0000256" key="15">
    <source>
        <dbReference type="SAM" id="SignalP"/>
    </source>
</evidence>
<name>A0ABY6Q719_9GAMM</name>
<evidence type="ECO:0000256" key="9">
    <source>
        <dbReference type="ARBA" id="ARBA00022737"/>
    </source>
</evidence>
<keyword evidence="10" id="KW-0574">Periplasm</keyword>
<dbReference type="EMBL" id="CP036501">
    <property type="protein sequence ID" value="UZP74708.1"/>
    <property type="molecule type" value="Genomic_DNA"/>
</dbReference>
<comment type="catalytic activity">
    <reaction evidence="1">
        <text>Acts on substrates that are at least partially unfolded. The cleavage site P1 residue is normally between a pair of hydrophobic residues, such as Val-|-Val.</text>
        <dbReference type="EC" id="3.4.21.107"/>
    </reaction>
</comment>
<dbReference type="NCBIfam" id="TIGR02037">
    <property type="entry name" value="degP_htrA_DO"/>
    <property type="match status" value="1"/>
</dbReference>